<comment type="subcellular location">
    <subcellularLocation>
        <location evidence="4">Nucleus</location>
        <location evidence="4">Nucleolus</location>
    </subcellularLocation>
    <subcellularLocation>
        <location evidence="4">Nucleus</location>
        <location evidence="4">Nucleoplasm</location>
    </subcellularLocation>
</comment>
<dbReference type="EMBL" id="KZ819637">
    <property type="protein sequence ID" value="PWN89664.1"/>
    <property type="molecule type" value="Genomic_DNA"/>
</dbReference>
<dbReference type="InterPro" id="IPR001357">
    <property type="entry name" value="BRCT_dom"/>
</dbReference>
<dbReference type="GO" id="GO:0030687">
    <property type="term" value="C:preribosome, large subunit precursor"/>
    <property type="evidence" value="ECO:0007669"/>
    <property type="project" value="UniProtKB-UniRule"/>
</dbReference>
<evidence type="ECO:0000313" key="7">
    <source>
        <dbReference type="EMBL" id="PWN89664.1"/>
    </source>
</evidence>
<evidence type="ECO:0000256" key="5">
    <source>
        <dbReference type="SAM" id="MobiDB-lite"/>
    </source>
</evidence>
<sequence length="670" mass="74379">MAKIKKRGQSGAAKNYVTRSQALKRLQITLADFRRLCILKGIFPRQPRNSKKANKGSSAPTSFYYAKDIAYLAHEPVLGKLREHKSFAKKLSRAVGRREWALAQNLKENEPVYRLDHIIKQRYPTFDDSLRDLDDSLSLLTLFANLPSQKSVKADTVERCSRLCAQWQLYVIRSRCLQKVFLSIKGVYFQAEVRGQTITWLVPYLFTQYIPADVDFRIMSTFLELYQTLLGFVLYKLYTDMNLVYPPHFDESQDEQAAGFGALRLTEAGKAALDGLGGEGQGGAKGRLTNGAAAAGAKKVSAREVREQIQAIAKSAPAQDDQEVGQDEEEEREAAAQVQAQGQEEPDEDFTEQPSKSVDQASAGPSLTTLAQLDSSSSNSVQNTLFAPYYFYISRECPRGMLEFVLRCFGASSAQIGWDSLSGGAGSAFDESDERITHHIVDRPPHARFTREHGGKRAYVQPQWVVDCVNAKKLLATGPYEPGKTLPPHLSPFVDNEAVKRRGGYVPAEAREVQESMQEDEEQGESADEDDDEEEEEEGADRQAADEEENPMLSALLADPTNTELLSAAELEAEQAGGEDALGALHRAHEAALKRAGHGKKTSSTAKKGAEDADEEEAKKMAKMLMSNKQRKLYNKVSLGAGRRGEERERLERKKMALQKDKAKATKKKV</sequence>
<feature type="domain" description="BRCT" evidence="6">
    <location>
        <begin position="381"/>
        <end position="482"/>
    </location>
</feature>
<dbReference type="PANTHER" id="PTHR12221:SF6">
    <property type="entry name" value="PESCADILLO HOMOLOG"/>
    <property type="match status" value="1"/>
</dbReference>
<evidence type="ECO:0000313" key="8">
    <source>
        <dbReference type="Proteomes" id="UP000245768"/>
    </source>
</evidence>
<feature type="compositionally biased region" description="Basic and acidic residues" evidence="5">
    <location>
        <begin position="643"/>
        <end position="664"/>
    </location>
</feature>
<dbReference type="STRING" id="215250.A0A316YLI3"/>
<evidence type="ECO:0000256" key="1">
    <source>
        <dbReference type="ARBA" id="ARBA00022517"/>
    </source>
</evidence>
<dbReference type="Gene3D" id="3.40.50.10190">
    <property type="entry name" value="BRCT domain"/>
    <property type="match status" value="1"/>
</dbReference>
<comment type="function">
    <text evidence="4">Component of the NOP7 complex, which is required for maturation of the 25S and 5.8S ribosomal RNAs and formation of the 60S ribosome.</text>
</comment>
<keyword evidence="1 4" id="KW-0690">Ribosome biogenesis</keyword>
<dbReference type="AlphaFoldDB" id="A0A316YLI3"/>
<dbReference type="InterPro" id="IPR036420">
    <property type="entry name" value="BRCT_dom_sf"/>
</dbReference>
<evidence type="ECO:0000259" key="6">
    <source>
        <dbReference type="PROSITE" id="PS50172"/>
    </source>
</evidence>
<reference evidence="7 8" key="1">
    <citation type="journal article" date="2018" name="Mol. Biol. Evol.">
        <title>Broad Genomic Sampling Reveals a Smut Pathogenic Ancestry of the Fungal Clade Ustilaginomycotina.</title>
        <authorList>
            <person name="Kijpornyongpan T."/>
            <person name="Mondo S.J."/>
            <person name="Barry K."/>
            <person name="Sandor L."/>
            <person name="Lee J."/>
            <person name="Lipzen A."/>
            <person name="Pangilinan J."/>
            <person name="LaButti K."/>
            <person name="Hainaut M."/>
            <person name="Henrissat B."/>
            <person name="Grigoriev I.V."/>
            <person name="Spatafora J.W."/>
            <person name="Aime M.C."/>
        </authorList>
    </citation>
    <scope>NUCLEOTIDE SEQUENCE [LARGE SCALE GENOMIC DNA]</scope>
    <source>
        <strain evidence="7 8">MCA 4198</strain>
    </source>
</reference>
<dbReference type="InterPro" id="IPR010613">
    <property type="entry name" value="PES"/>
</dbReference>
<dbReference type="InParanoid" id="A0A316YLI3"/>
<evidence type="ECO:0000256" key="3">
    <source>
        <dbReference type="ARBA" id="ARBA00023242"/>
    </source>
</evidence>
<comment type="similarity">
    <text evidence="4">Belongs to the pescadillo family.</text>
</comment>
<keyword evidence="8" id="KW-1185">Reference proteome</keyword>
<dbReference type="FunCoup" id="A0A316YLI3">
    <property type="interactions" value="717"/>
</dbReference>
<protein>
    <recommendedName>
        <fullName evidence="4">Pescadillo homolog</fullName>
    </recommendedName>
    <alternativeName>
        <fullName evidence="4">Nucleolar protein 7 homolog</fullName>
    </alternativeName>
</protein>
<dbReference type="GO" id="GO:0003723">
    <property type="term" value="F:RNA binding"/>
    <property type="evidence" value="ECO:0007669"/>
    <property type="project" value="TreeGrafter"/>
</dbReference>
<dbReference type="SUPFAM" id="SSF52113">
    <property type="entry name" value="BRCT domain"/>
    <property type="match status" value="1"/>
</dbReference>
<dbReference type="PANTHER" id="PTHR12221">
    <property type="entry name" value="PESCADILLO - RELATED"/>
    <property type="match status" value="1"/>
</dbReference>
<dbReference type="PROSITE" id="PS50172">
    <property type="entry name" value="BRCT"/>
    <property type="match status" value="1"/>
</dbReference>
<dbReference type="GO" id="GO:0005654">
    <property type="term" value="C:nucleoplasm"/>
    <property type="evidence" value="ECO:0007669"/>
    <property type="project" value="UniProtKB-SubCell"/>
</dbReference>
<evidence type="ECO:0000256" key="2">
    <source>
        <dbReference type="ARBA" id="ARBA00022552"/>
    </source>
</evidence>
<dbReference type="GO" id="GO:0070545">
    <property type="term" value="C:PeBoW complex"/>
    <property type="evidence" value="ECO:0007669"/>
    <property type="project" value="TreeGrafter"/>
</dbReference>
<dbReference type="GO" id="GO:0000463">
    <property type="term" value="P:maturation of LSU-rRNA from tricistronic rRNA transcript (SSU-rRNA, 5.8S rRNA, LSU-rRNA)"/>
    <property type="evidence" value="ECO:0007669"/>
    <property type="project" value="UniProtKB-UniRule"/>
</dbReference>
<evidence type="ECO:0000256" key="4">
    <source>
        <dbReference type="HAMAP-Rule" id="MF_03028"/>
    </source>
</evidence>
<accession>A0A316YLI3</accession>
<comment type="subunit">
    <text evidence="4">Component of the NOP7 complex, composed of ERB1, NOP7 and YTM1. Within the NOP7 complex ERB1 appears to interact directly with NOP7 and YTM1. The NOP7 complex also associates with the 66S pre-ribosome.</text>
</comment>
<dbReference type="GO" id="GO:0000466">
    <property type="term" value="P:maturation of 5.8S rRNA from tricistronic rRNA transcript (SSU-rRNA, 5.8S rRNA, LSU-rRNA)"/>
    <property type="evidence" value="ECO:0007669"/>
    <property type="project" value="UniProtKB-UniRule"/>
</dbReference>
<feature type="compositionally biased region" description="Acidic residues" evidence="5">
    <location>
        <begin position="517"/>
        <end position="539"/>
    </location>
</feature>
<feature type="compositionally biased region" description="Polar residues" evidence="5">
    <location>
        <begin position="352"/>
        <end position="364"/>
    </location>
</feature>
<name>A0A316YLI3_9BASI</name>
<dbReference type="Proteomes" id="UP000245768">
    <property type="component" value="Unassembled WGS sequence"/>
</dbReference>
<dbReference type="CDD" id="cd17709">
    <property type="entry name" value="BRCT_pescadillo_like"/>
    <property type="match status" value="1"/>
</dbReference>
<keyword evidence="2 4" id="KW-0698">rRNA processing</keyword>
<gene>
    <name evidence="4" type="primary">NOP7</name>
    <name evidence="7" type="ORF">FA10DRAFT_268186</name>
</gene>
<feature type="compositionally biased region" description="Acidic residues" evidence="5">
    <location>
        <begin position="320"/>
        <end position="332"/>
    </location>
</feature>
<feature type="region of interest" description="Disordered" evidence="5">
    <location>
        <begin position="510"/>
        <end position="619"/>
    </location>
</feature>
<dbReference type="Pfam" id="PF06732">
    <property type="entry name" value="Pescadillo_N"/>
    <property type="match status" value="1"/>
</dbReference>
<keyword evidence="3 4" id="KW-0539">Nucleus</keyword>
<dbReference type="GO" id="GO:0043021">
    <property type="term" value="F:ribonucleoprotein complex binding"/>
    <property type="evidence" value="ECO:0007669"/>
    <property type="project" value="UniProtKB-UniRule"/>
</dbReference>
<proteinExistence type="inferred from homology"/>
<feature type="region of interest" description="Disordered" evidence="5">
    <location>
        <begin position="312"/>
        <end position="364"/>
    </location>
</feature>
<dbReference type="OrthoDB" id="10264910at2759"/>
<dbReference type="HAMAP" id="MF_03028">
    <property type="entry name" value="Pescadillo"/>
    <property type="match status" value="1"/>
</dbReference>
<organism evidence="7 8">
    <name type="scientific">Acaromyces ingoldii</name>
    <dbReference type="NCBI Taxonomy" id="215250"/>
    <lineage>
        <taxon>Eukaryota</taxon>
        <taxon>Fungi</taxon>
        <taxon>Dikarya</taxon>
        <taxon>Basidiomycota</taxon>
        <taxon>Ustilaginomycotina</taxon>
        <taxon>Exobasidiomycetes</taxon>
        <taxon>Exobasidiales</taxon>
        <taxon>Cryptobasidiaceae</taxon>
        <taxon>Acaromyces</taxon>
    </lineage>
</organism>
<feature type="region of interest" description="Disordered" evidence="5">
    <location>
        <begin position="634"/>
        <end position="670"/>
    </location>
</feature>
<feature type="compositionally biased region" description="Low complexity" evidence="5">
    <location>
        <begin position="564"/>
        <end position="585"/>
    </location>
</feature>